<evidence type="ECO:0000259" key="2">
    <source>
        <dbReference type="Pfam" id="PF01331"/>
    </source>
</evidence>
<evidence type="ECO:0000313" key="3">
    <source>
        <dbReference type="EMBL" id="KAJ4958893.1"/>
    </source>
</evidence>
<proteinExistence type="predicted"/>
<accession>A0A9Q0K2A6</accession>
<dbReference type="GO" id="GO:0004484">
    <property type="term" value="F:mRNA guanylyltransferase activity"/>
    <property type="evidence" value="ECO:0007669"/>
    <property type="project" value="UniProtKB-EC"/>
</dbReference>
<comment type="caution">
    <text evidence="3">The sequence shown here is derived from an EMBL/GenBank/DDBJ whole genome shotgun (WGS) entry which is preliminary data.</text>
</comment>
<evidence type="ECO:0000313" key="4">
    <source>
        <dbReference type="Proteomes" id="UP001141806"/>
    </source>
</evidence>
<dbReference type="GO" id="GO:0005524">
    <property type="term" value="F:ATP binding"/>
    <property type="evidence" value="ECO:0007669"/>
    <property type="project" value="InterPro"/>
</dbReference>
<sequence>MRFPTRSANEGLAEKTHNLTLLDDEMIMDTVPDTQKEERRYLIYDSMGINGTSSVVERPFHERWKMFEKEVIDPRNFERQHIHHSRNPYYIYDLEPFRVRRKDFCLLSTVNKVLKEFIPRLSHEADGLIFQMEDEDRQLLYLHERGNRKLMEGNRVVFKGAPDPYAFAGKIIECSWDSVEEVWKCKRIRADKSTPNDFNTYKKVMRSIRDNITEDARLNEIGEIVHLLIYTDRIKNDI</sequence>
<comment type="catalytic activity">
    <reaction evidence="1">
        <text>a 5'-end diphospho-ribonucleoside in mRNA + GTP + H(+) = a 5'-end (5'-triphosphoguanosine)-ribonucleoside in mRNA + diphosphate</text>
        <dbReference type="Rhea" id="RHEA:67012"/>
        <dbReference type="Rhea" id="RHEA-COMP:17165"/>
        <dbReference type="Rhea" id="RHEA-COMP:17166"/>
        <dbReference type="ChEBI" id="CHEBI:15378"/>
        <dbReference type="ChEBI" id="CHEBI:33019"/>
        <dbReference type="ChEBI" id="CHEBI:37565"/>
        <dbReference type="ChEBI" id="CHEBI:167616"/>
        <dbReference type="ChEBI" id="CHEBI:167617"/>
        <dbReference type="EC" id="2.7.7.50"/>
    </reaction>
    <physiologicalReaction direction="left-to-right" evidence="1">
        <dbReference type="Rhea" id="RHEA:67013"/>
    </physiologicalReaction>
</comment>
<dbReference type="InterPro" id="IPR012340">
    <property type="entry name" value="NA-bd_OB-fold"/>
</dbReference>
<name>A0A9Q0K2A6_9MAGN</name>
<dbReference type="GO" id="GO:0006370">
    <property type="term" value="P:7-methylguanosine mRNA capping"/>
    <property type="evidence" value="ECO:0007669"/>
    <property type="project" value="UniProtKB-KW"/>
</dbReference>
<dbReference type="SUPFAM" id="SSF56091">
    <property type="entry name" value="DNA ligase/mRNA capping enzyme, catalytic domain"/>
    <property type="match status" value="1"/>
</dbReference>
<dbReference type="PANTHER" id="PTHR10367:SF17">
    <property type="entry name" value="MRNA-CAPPING ENZYME"/>
    <property type="match status" value="1"/>
</dbReference>
<organism evidence="3 4">
    <name type="scientific">Protea cynaroides</name>
    <dbReference type="NCBI Taxonomy" id="273540"/>
    <lineage>
        <taxon>Eukaryota</taxon>
        <taxon>Viridiplantae</taxon>
        <taxon>Streptophyta</taxon>
        <taxon>Embryophyta</taxon>
        <taxon>Tracheophyta</taxon>
        <taxon>Spermatophyta</taxon>
        <taxon>Magnoliopsida</taxon>
        <taxon>Proteales</taxon>
        <taxon>Proteaceae</taxon>
        <taxon>Protea</taxon>
    </lineage>
</organism>
<dbReference type="Pfam" id="PF01331">
    <property type="entry name" value="mRNA_cap_enzyme"/>
    <property type="match status" value="1"/>
</dbReference>
<dbReference type="SUPFAM" id="SSF50249">
    <property type="entry name" value="Nucleic acid-binding proteins"/>
    <property type="match status" value="1"/>
</dbReference>
<dbReference type="Gene3D" id="3.30.470.30">
    <property type="entry name" value="DNA ligase/mRNA capping enzyme"/>
    <property type="match status" value="1"/>
</dbReference>
<dbReference type="InterPro" id="IPR001339">
    <property type="entry name" value="mRNA_cap_enzyme_adenylation"/>
</dbReference>
<dbReference type="AlphaFoldDB" id="A0A9Q0K2A6"/>
<dbReference type="Proteomes" id="UP001141806">
    <property type="component" value="Unassembled WGS sequence"/>
</dbReference>
<dbReference type="EMBL" id="JAMYWD010000010">
    <property type="protein sequence ID" value="KAJ4958893.1"/>
    <property type="molecule type" value="Genomic_DNA"/>
</dbReference>
<reference evidence="3" key="1">
    <citation type="journal article" date="2023" name="Plant J.">
        <title>The genome of the king protea, Protea cynaroides.</title>
        <authorList>
            <person name="Chang J."/>
            <person name="Duong T.A."/>
            <person name="Schoeman C."/>
            <person name="Ma X."/>
            <person name="Roodt D."/>
            <person name="Barker N."/>
            <person name="Li Z."/>
            <person name="Van de Peer Y."/>
            <person name="Mizrachi E."/>
        </authorList>
    </citation>
    <scope>NUCLEOTIDE SEQUENCE</scope>
    <source>
        <tissue evidence="3">Young leaves</tissue>
    </source>
</reference>
<dbReference type="OrthoDB" id="200924at2759"/>
<keyword evidence="4" id="KW-1185">Reference proteome</keyword>
<feature type="domain" description="mRNA capping enzyme adenylation" evidence="2">
    <location>
        <begin position="1"/>
        <end position="135"/>
    </location>
</feature>
<protein>
    <recommendedName>
        <fullName evidence="2">mRNA capping enzyme adenylation domain-containing protein</fullName>
    </recommendedName>
</protein>
<gene>
    <name evidence="3" type="ORF">NE237_026004</name>
</gene>
<dbReference type="Gene3D" id="2.40.50.140">
    <property type="entry name" value="Nucleic acid-binding proteins"/>
    <property type="match status" value="1"/>
</dbReference>
<dbReference type="PANTHER" id="PTHR10367">
    <property type="entry name" value="MRNA-CAPPING ENZYME"/>
    <property type="match status" value="1"/>
</dbReference>
<evidence type="ECO:0000256" key="1">
    <source>
        <dbReference type="ARBA" id="ARBA00044624"/>
    </source>
</evidence>
<dbReference type="InterPro" id="IPR051029">
    <property type="entry name" value="mRNA_Capping_Enz/RNA_Phosphat"/>
</dbReference>
<dbReference type="GO" id="GO:0005634">
    <property type="term" value="C:nucleus"/>
    <property type="evidence" value="ECO:0007669"/>
    <property type="project" value="UniProtKB-SubCell"/>
</dbReference>
<dbReference type="GO" id="GO:0005525">
    <property type="term" value="F:GTP binding"/>
    <property type="evidence" value="ECO:0007669"/>
    <property type="project" value="UniProtKB-KW"/>
</dbReference>